<comment type="caution">
    <text evidence="6">The sequence shown here is derived from an EMBL/GenBank/DDBJ whole genome shotgun (WGS) entry which is preliminary data.</text>
</comment>
<proteinExistence type="inferred from homology"/>
<dbReference type="GO" id="GO:0005886">
    <property type="term" value="C:plasma membrane"/>
    <property type="evidence" value="ECO:0007669"/>
    <property type="project" value="TreeGrafter"/>
</dbReference>
<name>A0A8I1GDH3_9GAMM</name>
<organism evidence="6 7">
    <name type="scientific">Idiomarina abyssalis</name>
    <dbReference type="NCBI Taxonomy" id="86102"/>
    <lineage>
        <taxon>Bacteria</taxon>
        <taxon>Pseudomonadati</taxon>
        <taxon>Pseudomonadota</taxon>
        <taxon>Gammaproteobacteria</taxon>
        <taxon>Alteromonadales</taxon>
        <taxon>Idiomarinaceae</taxon>
        <taxon>Idiomarina</taxon>
    </lineage>
</organism>
<accession>A0A8I1GDH3</accession>
<dbReference type="Proteomes" id="UP000655994">
    <property type="component" value="Unassembled WGS sequence"/>
</dbReference>
<dbReference type="Pfam" id="PF00437">
    <property type="entry name" value="T2SSE"/>
    <property type="match status" value="1"/>
</dbReference>
<dbReference type="InterPro" id="IPR001482">
    <property type="entry name" value="T2SS/T4SS_dom"/>
</dbReference>
<dbReference type="PANTHER" id="PTHR30258">
    <property type="entry name" value="TYPE II SECRETION SYSTEM PROTEIN GSPE-RELATED"/>
    <property type="match status" value="1"/>
</dbReference>
<dbReference type="Proteomes" id="UP000621390">
    <property type="component" value="Unassembled WGS sequence"/>
</dbReference>
<evidence type="ECO:0000256" key="3">
    <source>
        <dbReference type="ARBA" id="ARBA00022840"/>
    </source>
</evidence>
<dbReference type="SUPFAM" id="SSF52540">
    <property type="entry name" value="P-loop containing nucleoside triphosphate hydrolases"/>
    <property type="match status" value="1"/>
</dbReference>
<sequence length="566" mass="63200">MDLTTVPPGEQINIESFSDVENMAPVKDAIEQCKKLANHEDESLKAFMAVAKDDRGNALIFATETTLDKHIREIKNNRIYLEHQGFKVFTARASVPIILDYHNKADELLKRAAEGEDESHDARAFADASKGLEDIVKTACAQEAQDIHIKKIADIAYIRYRVEGRLTRPERRNGDTIKRIIAAALANRSEDFRRVFNEAEANSNTIDLEPIKFTDREGNERTRRLRLRVQKSPARNGFTVTIRLQDSGVVERPDLNTLGLDPDNEALLEEMFKLPVGIIIFSGPVGQGKTTTLVACNSIPLSQDKKIISLEDPIEIVQEGVDQVPCEVNNPVYGYPESIRRAMREDMDVLEIAEIRDRETAEAAVTASITGHLVASTTHANTAIGVPARLIDLGVPKRTLANPTVLKCLTGQRLLPKLCEHCRIEESAKSSKHQQSLPNSYNVPVIYRRNPKGCKHCSYKGEKGRVSVIEIIKLTNVDRAFIENEDWAGWEQHLKEMGWQSMADRAWVKAEKGLIDPVDAAQKVPNMLGGEQEAFSYSKHNQQVLEGRVSLKQIDGASGTKESVIQ</sequence>
<keyword evidence="3" id="KW-0067">ATP-binding</keyword>
<dbReference type="GO" id="GO:0016887">
    <property type="term" value="F:ATP hydrolysis activity"/>
    <property type="evidence" value="ECO:0007669"/>
    <property type="project" value="TreeGrafter"/>
</dbReference>
<keyword evidence="2" id="KW-0547">Nucleotide-binding</keyword>
<dbReference type="PANTHER" id="PTHR30258:SF1">
    <property type="entry name" value="PROTEIN TRANSPORT PROTEIN HOFB HOMOLOG"/>
    <property type="match status" value="1"/>
</dbReference>
<keyword evidence="8" id="KW-1185">Reference proteome</keyword>
<evidence type="ECO:0000313" key="5">
    <source>
        <dbReference type="EMBL" id="MBJ7265589.1"/>
    </source>
</evidence>
<evidence type="ECO:0000256" key="2">
    <source>
        <dbReference type="ARBA" id="ARBA00022741"/>
    </source>
</evidence>
<dbReference type="EMBL" id="JAEMOP010000009">
    <property type="protein sequence ID" value="MBJ7316737.1"/>
    <property type="molecule type" value="Genomic_DNA"/>
</dbReference>
<dbReference type="Gene3D" id="3.40.50.300">
    <property type="entry name" value="P-loop containing nucleotide triphosphate hydrolases"/>
    <property type="match status" value="1"/>
</dbReference>
<dbReference type="GO" id="GO:0005524">
    <property type="term" value="F:ATP binding"/>
    <property type="evidence" value="ECO:0007669"/>
    <property type="project" value="UniProtKB-KW"/>
</dbReference>
<reference evidence="6 8" key="1">
    <citation type="submission" date="2020-09" db="EMBL/GenBank/DDBJ databases">
        <title>Draft Genomes of Bacterial Isolates from North Pond Shallow Sediments.</title>
        <authorList>
            <person name="Kiel Reese B."/>
            <person name="Mullis M."/>
            <person name="Weisend R.E."/>
        </authorList>
    </citation>
    <scope>NUCLEOTIDE SEQUENCE</scope>
    <source>
        <strain evidence="6">KJE-2</strain>
        <strain evidence="5 8">KJE-3</strain>
    </source>
</reference>
<dbReference type="RefSeq" id="WP_199493506.1">
    <property type="nucleotide sequence ID" value="NZ_JAEMOP010000009.1"/>
</dbReference>
<dbReference type="InterPro" id="IPR027417">
    <property type="entry name" value="P-loop_NTPase"/>
</dbReference>
<dbReference type="AlphaFoldDB" id="A0A8I1GDH3"/>
<dbReference type="EMBL" id="JAEMOS010000002">
    <property type="protein sequence ID" value="MBJ7265589.1"/>
    <property type="molecule type" value="Genomic_DNA"/>
</dbReference>
<evidence type="ECO:0000259" key="4">
    <source>
        <dbReference type="Pfam" id="PF00437"/>
    </source>
</evidence>
<evidence type="ECO:0000256" key="1">
    <source>
        <dbReference type="ARBA" id="ARBA00006611"/>
    </source>
</evidence>
<comment type="similarity">
    <text evidence="1">Belongs to the GSP E family.</text>
</comment>
<protein>
    <submittedName>
        <fullName evidence="6">Flp pilus assembly complex ATPase component TadA</fullName>
    </submittedName>
</protein>
<feature type="domain" description="Bacterial type II secretion system protein E" evidence="4">
    <location>
        <begin position="130"/>
        <end position="514"/>
    </location>
</feature>
<evidence type="ECO:0000313" key="7">
    <source>
        <dbReference type="Proteomes" id="UP000621390"/>
    </source>
</evidence>
<dbReference type="Gene3D" id="3.30.450.90">
    <property type="match status" value="1"/>
</dbReference>
<evidence type="ECO:0000313" key="6">
    <source>
        <dbReference type="EMBL" id="MBJ7316737.1"/>
    </source>
</evidence>
<gene>
    <name evidence="6" type="primary">tadA</name>
    <name evidence="5" type="ORF">JHC10_01390</name>
    <name evidence="6" type="ORF">JHC11_12150</name>
</gene>
<evidence type="ECO:0000313" key="8">
    <source>
        <dbReference type="Proteomes" id="UP000655994"/>
    </source>
</evidence>